<evidence type="ECO:0000313" key="6">
    <source>
        <dbReference type="EMBL" id="SDH57117.1"/>
    </source>
</evidence>
<keyword evidence="3" id="KW-0804">Transcription</keyword>
<dbReference type="InterPro" id="IPR001647">
    <property type="entry name" value="HTH_TetR"/>
</dbReference>
<dbReference type="InterPro" id="IPR050109">
    <property type="entry name" value="HTH-type_TetR-like_transc_reg"/>
</dbReference>
<reference evidence="7" key="1">
    <citation type="submission" date="2016-10" db="EMBL/GenBank/DDBJ databases">
        <authorList>
            <person name="Varghese N."/>
            <person name="Submissions S."/>
        </authorList>
    </citation>
    <scope>NUCLEOTIDE SEQUENCE [LARGE SCALE GENOMIC DNA]</scope>
    <source>
        <strain evidence="7">DSM 22002</strain>
    </source>
</reference>
<dbReference type="PANTHER" id="PTHR30055">
    <property type="entry name" value="HTH-TYPE TRANSCRIPTIONAL REGULATOR RUTR"/>
    <property type="match status" value="1"/>
</dbReference>
<feature type="DNA-binding region" description="H-T-H motif" evidence="4">
    <location>
        <begin position="40"/>
        <end position="59"/>
    </location>
</feature>
<dbReference type="Gene3D" id="1.10.357.10">
    <property type="entry name" value="Tetracycline Repressor, domain 2"/>
    <property type="match status" value="1"/>
</dbReference>
<evidence type="ECO:0000256" key="4">
    <source>
        <dbReference type="PROSITE-ProRule" id="PRU00335"/>
    </source>
</evidence>
<dbReference type="PANTHER" id="PTHR30055:SF238">
    <property type="entry name" value="MYCOFACTOCIN BIOSYNTHESIS TRANSCRIPTIONAL REGULATOR MFTR-RELATED"/>
    <property type="match status" value="1"/>
</dbReference>
<dbReference type="GO" id="GO:0003700">
    <property type="term" value="F:DNA-binding transcription factor activity"/>
    <property type="evidence" value="ECO:0007669"/>
    <property type="project" value="TreeGrafter"/>
</dbReference>
<organism evidence="6 7">
    <name type="scientific">Agrococcus jejuensis</name>
    <dbReference type="NCBI Taxonomy" id="399736"/>
    <lineage>
        <taxon>Bacteria</taxon>
        <taxon>Bacillati</taxon>
        <taxon>Actinomycetota</taxon>
        <taxon>Actinomycetes</taxon>
        <taxon>Micrococcales</taxon>
        <taxon>Microbacteriaceae</taxon>
        <taxon>Agrococcus</taxon>
    </lineage>
</organism>
<dbReference type="STRING" id="399736.SAMN04489720_1649"/>
<evidence type="ECO:0000313" key="7">
    <source>
        <dbReference type="Proteomes" id="UP000198822"/>
    </source>
</evidence>
<dbReference type="GO" id="GO:0000976">
    <property type="term" value="F:transcription cis-regulatory region binding"/>
    <property type="evidence" value="ECO:0007669"/>
    <property type="project" value="TreeGrafter"/>
</dbReference>
<gene>
    <name evidence="6" type="ORF">SAMN04489720_1649</name>
</gene>
<evidence type="ECO:0000256" key="3">
    <source>
        <dbReference type="ARBA" id="ARBA00023163"/>
    </source>
</evidence>
<dbReference type="EMBL" id="LT629695">
    <property type="protein sequence ID" value="SDH57117.1"/>
    <property type="molecule type" value="Genomic_DNA"/>
</dbReference>
<dbReference type="RefSeq" id="WP_092504075.1">
    <property type="nucleotide sequence ID" value="NZ_LT629695.1"/>
</dbReference>
<dbReference type="SUPFAM" id="SSF46689">
    <property type="entry name" value="Homeodomain-like"/>
    <property type="match status" value="1"/>
</dbReference>
<evidence type="ECO:0000256" key="1">
    <source>
        <dbReference type="ARBA" id="ARBA00023015"/>
    </source>
</evidence>
<dbReference type="OrthoDB" id="956698at2"/>
<proteinExistence type="predicted"/>
<protein>
    <submittedName>
        <fullName evidence="6">DNA-binding transcriptional regulator, AcrR family</fullName>
    </submittedName>
</protein>
<keyword evidence="7" id="KW-1185">Reference proteome</keyword>
<name>A0A1G8DHB2_9MICO</name>
<dbReference type="Pfam" id="PF00440">
    <property type="entry name" value="TetR_N"/>
    <property type="match status" value="1"/>
</dbReference>
<sequence>MTSEQPAGVGLRERRRSQTRAEIAEAAIDLFERQGVAATTVEDIAAAAGISPRTFYRLCGTKEQAVLDDEEIAGAMSDAVAMLDASAPLRPQLVAFWREQMADLEADVDGHRRHLRIRRLIGDEPTLLAAALRQEHERDERFVASLVDATGRAELHVRALVEWQSVLIRLAIEEWVRASADGADVRLQSVYDRALAALVGCESV</sequence>
<dbReference type="Proteomes" id="UP000198822">
    <property type="component" value="Chromosome I"/>
</dbReference>
<evidence type="ECO:0000259" key="5">
    <source>
        <dbReference type="PROSITE" id="PS50977"/>
    </source>
</evidence>
<keyword evidence="1" id="KW-0805">Transcription regulation</keyword>
<accession>A0A1G8DHB2</accession>
<dbReference type="InterPro" id="IPR009057">
    <property type="entry name" value="Homeodomain-like_sf"/>
</dbReference>
<dbReference type="AlphaFoldDB" id="A0A1G8DHB2"/>
<feature type="domain" description="HTH tetR-type" evidence="5">
    <location>
        <begin position="17"/>
        <end position="77"/>
    </location>
</feature>
<keyword evidence="2 4" id="KW-0238">DNA-binding</keyword>
<dbReference type="PROSITE" id="PS50977">
    <property type="entry name" value="HTH_TETR_2"/>
    <property type="match status" value="1"/>
</dbReference>
<evidence type="ECO:0000256" key="2">
    <source>
        <dbReference type="ARBA" id="ARBA00023125"/>
    </source>
</evidence>